<sequence length="316" mass="34625">MPRLSRRHLPSLGAFATFEVAAKHLSFTAAARELNVTQAAVSQQIRALETALDTSLFRRSPGGLELSPSGATLLGAVGDGLDRLTEAIATLSAPPQVDQPITIAATIGVASHWITALTRAYRETHPDTCFTILASDEDDRLSRAAGVDIALICGNDRSRAGDELYYLFPEMVQPVCSPEFLAQNGPFHDAETLTHQPLLDLHDSHWQSRAINWQPLTWVSWFNSLGITHVPRPAPLSTNCNPILIDAARRGEGVILGWRHIVAEDLARGTLVPAHPHVLRVERANFLQVNDHARDRPDLRPFVDYVLDQSRSIAAA</sequence>
<dbReference type="PRINTS" id="PR00039">
    <property type="entry name" value="HTHLYSR"/>
</dbReference>
<dbReference type="Pfam" id="PF00126">
    <property type="entry name" value="HTH_1"/>
    <property type="match status" value="1"/>
</dbReference>
<keyword evidence="3" id="KW-0238">DNA-binding</keyword>
<dbReference type="AlphaFoldDB" id="A0A348WGJ0"/>
<dbReference type="Proteomes" id="UP000264719">
    <property type="component" value="Unassembled WGS sequence"/>
</dbReference>
<comment type="caution">
    <text evidence="6">The sequence shown here is derived from an EMBL/GenBank/DDBJ whole genome shotgun (WGS) entry which is preliminary data.</text>
</comment>
<protein>
    <submittedName>
        <fullName evidence="6">Histidine kinase</fullName>
    </submittedName>
</protein>
<dbReference type="SUPFAM" id="SSF53850">
    <property type="entry name" value="Periplasmic binding protein-like II"/>
    <property type="match status" value="1"/>
</dbReference>
<evidence type="ECO:0000313" key="7">
    <source>
        <dbReference type="Proteomes" id="UP000264719"/>
    </source>
</evidence>
<dbReference type="GO" id="GO:0043565">
    <property type="term" value="F:sequence-specific DNA binding"/>
    <property type="evidence" value="ECO:0007669"/>
    <property type="project" value="TreeGrafter"/>
</dbReference>
<evidence type="ECO:0000256" key="2">
    <source>
        <dbReference type="ARBA" id="ARBA00023015"/>
    </source>
</evidence>
<keyword evidence="6" id="KW-0418">Kinase</keyword>
<dbReference type="GO" id="GO:0006351">
    <property type="term" value="P:DNA-templated transcription"/>
    <property type="evidence" value="ECO:0007669"/>
    <property type="project" value="TreeGrafter"/>
</dbReference>
<dbReference type="GO" id="GO:0003700">
    <property type="term" value="F:DNA-binding transcription factor activity"/>
    <property type="evidence" value="ECO:0007669"/>
    <property type="project" value="InterPro"/>
</dbReference>
<evidence type="ECO:0000313" key="6">
    <source>
        <dbReference type="EMBL" id="HAR53652.1"/>
    </source>
</evidence>
<evidence type="ECO:0000256" key="4">
    <source>
        <dbReference type="ARBA" id="ARBA00023163"/>
    </source>
</evidence>
<dbReference type="PANTHER" id="PTHR30537:SF74">
    <property type="entry name" value="HTH-TYPE TRANSCRIPTIONAL REGULATOR TRPI"/>
    <property type="match status" value="1"/>
</dbReference>
<dbReference type="PROSITE" id="PS50931">
    <property type="entry name" value="HTH_LYSR"/>
    <property type="match status" value="1"/>
</dbReference>
<keyword evidence="4" id="KW-0804">Transcription</keyword>
<dbReference type="GO" id="GO:0016301">
    <property type="term" value="F:kinase activity"/>
    <property type="evidence" value="ECO:0007669"/>
    <property type="project" value="UniProtKB-KW"/>
</dbReference>
<name>A0A348WGJ0_9RHOB</name>
<dbReference type="InterPro" id="IPR036390">
    <property type="entry name" value="WH_DNA-bd_sf"/>
</dbReference>
<comment type="similarity">
    <text evidence="1">Belongs to the LysR transcriptional regulatory family.</text>
</comment>
<gene>
    <name evidence="6" type="ORF">DCS45_17515</name>
</gene>
<evidence type="ECO:0000256" key="3">
    <source>
        <dbReference type="ARBA" id="ARBA00023125"/>
    </source>
</evidence>
<dbReference type="PANTHER" id="PTHR30537">
    <property type="entry name" value="HTH-TYPE TRANSCRIPTIONAL REGULATOR"/>
    <property type="match status" value="1"/>
</dbReference>
<dbReference type="InterPro" id="IPR005119">
    <property type="entry name" value="LysR_subst-bd"/>
</dbReference>
<accession>A0A348WGJ0</accession>
<keyword evidence="6" id="KW-0808">Transferase</keyword>
<feature type="domain" description="HTH lysR-type" evidence="5">
    <location>
        <begin position="10"/>
        <end position="67"/>
    </location>
</feature>
<keyword evidence="2" id="KW-0805">Transcription regulation</keyword>
<dbReference type="Gene3D" id="3.40.190.10">
    <property type="entry name" value="Periplasmic binding protein-like II"/>
    <property type="match status" value="2"/>
</dbReference>
<organism evidence="6 7">
    <name type="scientific">Roseovarius nubinhibens</name>
    <dbReference type="NCBI Taxonomy" id="314263"/>
    <lineage>
        <taxon>Bacteria</taxon>
        <taxon>Pseudomonadati</taxon>
        <taxon>Pseudomonadota</taxon>
        <taxon>Alphaproteobacteria</taxon>
        <taxon>Rhodobacterales</taxon>
        <taxon>Roseobacteraceae</taxon>
        <taxon>Roseovarius</taxon>
    </lineage>
</organism>
<reference evidence="6 7" key="1">
    <citation type="journal article" date="2018" name="Nat. Biotechnol.">
        <title>A standardized bacterial taxonomy based on genome phylogeny substantially revises the tree of life.</title>
        <authorList>
            <person name="Parks D.H."/>
            <person name="Chuvochina M."/>
            <person name="Waite D.W."/>
            <person name="Rinke C."/>
            <person name="Skarshewski A."/>
            <person name="Chaumeil P.A."/>
            <person name="Hugenholtz P."/>
        </authorList>
    </citation>
    <scope>NUCLEOTIDE SEQUENCE [LARGE SCALE GENOMIC DNA]</scope>
    <source>
        <strain evidence="6">UBA9169</strain>
    </source>
</reference>
<dbReference type="RefSeq" id="WP_339852794.1">
    <property type="nucleotide sequence ID" value="NZ_CAXAXR010000003.1"/>
</dbReference>
<dbReference type="SUPFAM" id="SSF46785">
    <property type="entry name" value="Winged helix' DNA-binding domain"/>
    <property type="match status" value="1"/>
</dbReference>
<dbReference type="Pfam" id="PF03466">
    <property type="entry name" value="LysR_substrate"/>
    <property type="match status" value="1"/>
</dbReference>
<dbReference type="InterPro" id="IPR058163">
    <property type="entry name" value="LysR-type_TF_proteobact-type"/>
</dbReference>
<dbReference type="EMBL" id="DMVW01000170">
    <property type="protein sequence ID" value="HAR53652.1"/>
    <property type="molecule type" value="Genomic_DNA"/>
</dbReference>
<evidence type="ECO:0000259" key="5">
    <source>
        <dbReference type="PROSITE" id="PS50931"/>
    </source>
</evidence>
<proteinExistence type="inferred from homology"/>
<dbReference type="InterPro" id="IPR000847">
    <property type="entry name" value="LysR_HTH_N"/>
</dbReference>
<dbReference type="InterPro" id="IPR036388">
    <property type="entry name" value="WH-like_DNA-bd_sf"/>
</dbReference>
<dbReference type="Gene3D" id="1.10.10.10">
    <property type="entry name" value="Winged helix-like DNA-binding domain superfamily/Winged helix DNA-binding domain"/>
    <property type="match status" value="1"/>
</dbReference>
<evidence type="ECO:0000256" key="1">
    <source>
        <dbReference type="ARBA" id="ARBA00009437"/>
    </source>
</evidence>